<accession>A0A7I8J6P5</accession>
<gene>
    <name evidence="2" type="ORF">SI7747_09012170</name>
</gene>
<dbReference type="AlphaFoldDB" id="A0A7I8J6P5"/>
<proteinExistence type="predicted"/>
<dbReference type="EMBL" id="CACRZD030000009">
    <property type="protein sequence ID" value="CAA6665781.1"/>
    <property type="molecule type" value="Genomic_DNA"/>
</dbReference>
<feature type="coiled-coil region" evidence="1">
    <location>
        <begin position="101"/>
        <end position="149"/>
    </location>
</feature>
<evidence type="ECO:0000313" key="3">
    <source>
        <dbReference type="Proteomes" id="UP001189122"/>
    </source>
</evidence>
<reference evidence="2 3" key="1">
    <citation type="submission" date="2019-12" db="EMBL/GenBank/DDBJ databases">
        <authorList>
            <person name="Scholz U."/>
            <person name="Mascher M."/>
            <person name="Fiebig A."/>
        </authorList>
    </citation>
    <scope>NUCLEOTIDE SEQUENCE</scope>
</reference>
<organism evidence="2">
    <name type="scientific">Spirodela intermedia</name>
    <name type="common">Intermediate duckweed</name>
    <dbReference type="NCBI Taxonomy" id="51605"/>
    <lineage>
        <taxon>Eukaryota</taxon>
        <taxon>Viridiplantae</taxon>
        <taxon>Streptophyta</taxon>
        <taxon>Embryophyta</taxon>
        <taxon>Tracheophyta</taxon>
        <taxon>Spermatophyta</taxon>
        <taxon>Magnoliopsida</taxon>
        <taxon>Liliopsida</taxon>
        <taxon>Araceae</taxon>
        <taxon>Lemnoideae</taxon>
        <taxon>Spirodela</taxon>
    </lineage>
</organism>
<evidence type="ECO:0000256" key="1">
    <source>
        <dbReference type="SAM" id="Coils"/>
    </source>
</evidence>
<evidence type="ECO:0000313" key="2">
    <source>
        <dbReference type="EMBL" id="CAA2626471.1"/>
    </source>
</evidence>
<dbReference type="EMBL" id="LR743596">
    <property type="protein sequence ID" value="CAA2626471.1"/>
    <property type="molecule type" value="Genomic_DNA"/>
</dbReference>
<sequence>MERDRSSDGRRSLIYDRALISQELVFSICHSTPPAGQGPAPPLLCVAVSLRVVSMCSRGIRRSRWSRVGALYLAVFFRFSPIHALPEVSRWPPVAGDVSELEELKLTVSRLELILEKNIEDLNSRFLFHQEKDKTIKEMSSKIQDLQDSICHIKVYVHLGSESSEFSFN</sequence>
<name>A0A7I8J6P5_SPIIN</name>
<keyword evidence="3" id="KW-1185">Reference proteome</keyword>
<keyword evidence="1" id="KW-0175">Coiled coil</keyword>
<protein>
    <submittedName>
        <fullName evidence="2">Uncharacterized protein</fullName>
    </submittedName>
</protein>
<dbReference type="Proteomes" id="UP001189122">
    <property type="component" value="Unassembled WGS sequence"/>
</dbReference>